<evidence type="ECO:0000259" key="7">
    <source>
        <dbReference type="PROSITE" id="PS50835"/>
    </source>
</evidence>
<keyword evidence="2 6" id="KW-0812">Transmembrane</keyword>
<reference evidence="8" key="4">
    <citation type="submission" date="2025-09" db="UniProtKB">
        <authorList>
            <consortium name="Ensembl"/>
        </authorList>
    </citation>
    <scope>IDENTIFICATION</scope>
</reference>
<dbReference type="GO" id="GO:0019882">
    <property type="term" value="P:antigen processing and presentation"/>
    <property type="evidence" value="ECO:0007669"/>
    <property type="project" value="InterPro"/>
</dbReference>
<evidence type="ECO:0000256" key="1">
    <source>
        <dbReference type="ARBA" id="ARBA00004479"/>
    </source>
</evidence>
<organism evidence="8 9">
    <name type="scientific">Astyanax mexicanus</name>
    <name type="common">Blind cave fish</name>
    <name type="synonym">Astyanax fasciatus mexicanus</name>
    <dbReference type="NCBI Taxonomy" id="7994"/>
    <lineage>
        <taxon>Eukaryota</taxon>
        <taxon>Metazoa</taxon>
        <taxon>Chordata</taxon>
        <taxon>Craniata</taxon>
        <taxon>Vertebrata</taxon>
        <taxon>Euteleostomi</taxon>
        <taxon>Actinopterygii</taxon>
        <taxon>Neopterygii</taxon>
        <taxon>Teleostei</taxon>
        <taxon>Ostariophysi</taxon>
        <taxon>Characiformes</taxon>
        <taxon>Characoidei</taxon>
        <taxon>Acestrorhamphidae</taxon>
        <taxon>Acestrorhamphinae</taxon>
        <taxon>Astyanax</taxon>
    </lineage>
</organism>
<feature type="transmembrane region" description="Helical" evidence="6">
    <location>
        <begin position="241"/>
        <end position="262"/>
    </location>
</feature>
<evidence type="ECO:0000256" key="3">
    <source>
        <dbReference type="ARBA" id="ARBA00022989"/>
    </source>
</evidence>
<keyword evidence="9" id="KW-1185">Reference proteome</keyword>
<evidence type="ECO:0000313" key="8">
    <source>
        <dbReference type="Ensembl" id="ENSAMXP00000039234.1"/>
    </source>
</evidence>
<reference evidence="9" key="2">
    <citation type="journal article" date="2014" name="Nat. Commun.">
        <title>The cavefish genome reveals candidate genes for eye loss.</title>
        <authorList>
            <person name="McGaugh S.E."/>
            <person name="Gross J.B."/>
            <person name="Aken B."/>
            <person name="Blin M."/>
            <person name="Borowsky R."/>
            <person name="Chalopin D."/>
            <person name="Hinaux H."/>
            <person name="Jeffery W.R."/>
            <person name="Keene A."/>
            <person name="Ma L."/>
            <person name="Minx P."/>
            <person name="Murphy D."/>
            <person name="O'Quin K.E."/>
            <person name="Retaux S."/>
            <person name="Rohner N."/>
            <person name="Searle S.M."/>
            <person name="Stahl B.A."/>
            <person name="Tabin C."/>
            <person name="Volff J.N."/>
            <person name="Yoshizawa M."/>
            <person name="Warren W.C."/>
        </authorList>
    </citation>
    <scope>NUCLEOTIDE SEQUENCE [LARGE SCALE GENOMIC DNA]</scope>
    <source>
        <strain evidence="9">female</strain>
    </source>
</reference>
<dbReference type="Bgee" id="ENSAMXG00000036068">
    <property type="expression patterns" value="Expressed in mesonephros and 13 other cell types or tissues"/>
</dbReference>
<evidence type="ECO:0000256" key="2">
    <source>
        <dbReference type="ARBA" id="ARBA00022692"/>
    </source>
</evidence>
<dbReference type="Proteomes" id="UP000018467">
    <property type="component" value="Unassembled WGS sequence"/>
</dbReference>
<dbReference type="SMART" id="SM00407">
    <property type="entry name" value="IGc1"/>
    <property type="match status" value="1"/>
</dbReference>
<feature type="domain" description="Ig-like" evidence="7">
    <location>
        <begin position="138"/>
        <end position="226"/>
    </location>
</feature>
<dbReference type="Pfam" id="PF07654">
    <property type="entry name" value="C1-set"/>
    <property type="match status" value="1"/>
</dbReference>
<accession>A0A3B1JD67</accession>
<dbReference type="PANTHER" id="PTHR19944:SF99">
    <property type="entry name" value="HLA CLASS II HISTOCOMPATIBILITY ANTIGEN, DRB1 BETA CHAIN"/>
    <property type="match status" value="1"/>
</dbReference>
<dbReference type="InParanoid" id="A0A3B1JD67"/>
<dbReference type="AlphaFoldDB" id="A0A3B1JD67"/>
<dbReference type="Gene3D" id="2.60.40.10">
    <property type="entry name" value="Immunoglobulins"/>
    <property type="match status" value="1"/>
</dbReference>
<evidence type="ECO:0000313" key="9">
    <source>
        <dbReference type="Proteomes" id="UP000018467"/>
    </source>
</evidence>
<comment type="subcellular location">
    <subcellularLocation>
        <location evidence="1">Membrane</location>
        <topology evidence="1">Single-pass type I membrane protein</topology>
    </subcellularLocation>
</comment>
<dbReference type="FunCoup" id="A0A3B1JD67">
    <property type="interactions" value="1471"/>
</dbReference>
<sequence length="274" mass="30918">MHFLSINTCLDQFQSGFRPNHSTETVLIKVINDICLNTDSGKMSILLLLDLSAAFDTIDHNILIDRPENWAGLSGTDPFTRFNSTVGKFVGFTELGVKNAERWNKGPELQQWRAERDRYCLHNIKNDYSVVLVKSVLPQIRLRLDKQGRDDHLARLICSAYDFYPPAIDVYWLKDGKKVTGDVTATEEMADGDWYYQYHSHLDYTPKSGEKISCVVEHVSSTKPIVTDWNPSLPETDRNKIAIGSSGLVLGLVLSAAGFIYYKKKSTGRILVPS</sequence>
<dbReference type="InterPro" id="IPR000353">
    <property type="entry name" value="MHC_II_b_N"/>
</dbReference>
<name>A0A3B1JD67_ASTMX</name>
<dbReference type="InterPro" id="IPR007110">
    <property type="entry name" value="Ig-like_dom"/>
</dbReference>
<dbReference type="Ensembl" id="ENSAMXT00000048889.1">
    <property type="protein sequence ID" value="ENSAMXP00000039234.1"/>
    <property type="gene ID" value="ENSAMXG00000036068.1"/>
</dbReference>
<evidence type="ECO:0000256" key="4">
    <source>
        <dbReference type="ARBA" id="ARBA00023157"/>
    </source>
</evidence>
<reference evidence="9" key="1">
    <citation type="submission" date="2013-03" db="EMBL/GenBank/DDBJ databases">
        <authorList>
            <person name="Jeffery W."/>
            <person name="Warren W."/>
            <person name="Wilson R.K."/>
        </authorList>
    </citation>
    <scope>NUCLEOTIDE SEQUENCE</scope>
    <source>
        <strain evidence="9">female</strain>
    </source>
</reference>
<dbReference type="Gene3D" id="3.10.320.10">
    <property type="entry name" value="Class II Histocompatibility Antigen, M Beta Chain, Chain B, domain 1"/>
    <property type="match status" value="1"/>
</dbReference>
<dbReference type="SMART" id="SM00921">
    <property type="entry name" value="MHC_II_beta"/>
    <property type="match status" value="1"/>
</dbReference>
<keyword evidence="3 6" id="KW-1133">Transmembrane helix</keyword>
<dbReference type="InterPro" id="IPR003597">
    <property type="entry name" value="Ig_C1-set"/>
</dbReference>
<dbReference type="SUPFAM" id="SSF48726">
    <property type="entry name" value="Immunoglobulin"/>
    <property type="match status" value="1"/>
</dbReference>
<protein>
    <recommendedName>
        <fullName evidence="7">Ig-like domain-containing protein</fullName>
    </recommendedName>
</protein>
<dbReference type="InterPro" id="IPR013783">
    <property type="entry name" value="Ig-like_fold"/>
</dbReference>
<dbReference type="InterPro" id="IPR014745">
    <property type="entry name" value="MHC_II_a/b_N"/>
</dbReference>
<dbReference type="GO" id="GO:0042613">
    <property type="term" value="C:MHC class II protein complex"/>
    <property type="evidence" value="ECO:0007669"/>
    <property type="project" value="InterPro"/>
</dbReference>
<dbReference type="GO" id="GO:0006955">
    <property type="term" value="P:immune response"/>
    <property type="evidence" value="ECO:0007669"/>
    <property type="project" value="InterPro"/>
</dbReference>
<dbReference type="STRING" id="7994.ENSAMXP00000039234"/>
<dbReference type="InterPro" id="IPR050160">
    <property type="entry name" value="MHC/Immunoglobulin"/>
</dbReference>
<dbReference type="InterPro" id="IPR036179">
    <property type="entry name" value="Ig-like_dom_sf"/>
</dbReference>
<evidence type="ECO:0000256" key="6">
    <source>
        <dbReference type="SAM" id="Phobius"/>
    </source>
</evidence>
<proteinExistence type="predicted"/>
<dbReference type="GeneTree" id="ENSGT00950000183127"/>
<dbReference type="Pfam" id="PF00969">
    <property type="entry name" value="MHC_II_beta"/>
    <property type="match status" value="1"/>
</dbReference>
<keyword evidence="4" id="KW-1015">Disulfide bond</keyword>
<dbReference type="PROSITE" id="PS50835">
    <property type="entry name" value="IG_LIKE"/>
    <property type="match status" value="1"/>
</dbReference>
<keyword evidence="5" id="KW-0325">Glycoprotein</keyword>
<dbReference type="InterPro" id="IPR011162">
    <property type="entry name" value="MHC_I/II-like_Ag-recog"/>
</dbReference>
<reference evidence="8" key="3">
    <citation type="submission" date="2025-08" db="UniProtKB">
        <authorList>
            <consortium name="Ensembl"/>
        </authorList>
    </citation>
    <scope>IDENTIFICATION</scope>
</reference>
<dbReference type="SUPFAM" id="SSF54452">
    <property type="entry name" value="MHC antigen-recognition domain"/>
    <property type="match status" value="1"/>
</dbReference>
<dbReference type="PANTHER" id="PTHR19944">
    <property type="entry name" value="MHC CLASS II-RELATED"/>
    <property type="match status" value="1"/>
</dbReference>
<evidence type="ECO:0000256" key="5">
    <source>
        <dbReference type="ARBA" id="ARBA00023180"/>
    </source>
</evidence>
<keyword evidence="6" id="KW-0472">Membrane</keyword>